<evidence type="ECO:0000256" key="1">
    <source>
        <dbReference type="SAM" id="MobiDB-lite"/>
    </source>
</evidence>
<protein>
    <submittedName>
        <fullName evidence="2">Uncharacterized protein</fullName>
    </submittedName>
</protein>
<dbReference type="Proteomes" id="UP000030760">
    <property type="component" value="Unassembled WGS sequence"/>
</dbReference>
<gene>
    <name evidence="2" type="ORF">SBD_3544</name>
</gene>
<proteinExistence type="predicted"/>
<feature type="region of interest" description="Disordered" evidence="1">
    <location>
        <begin position="1"/>
        <end position="26"/>
    </location>
</feature>
<dbReference type="EMBL" id="KB405067">
    <property type="protein sequence ID" value="EMF56231.1"/>
    <property type="molecule type" value="Genomic_DNA"/>
</dbReference>
<name>M3EIU6_9ACTN</name>
<evidence type="ECO:0000313" key="3">
    <source>
        <dbReference type="Proteomes" id="UP000030760"/>
    </source>
</evidence>
<accession>M3EIU6</accession>
<sequence>MIQQTTAEEPVTLPDPTRPPRPAPGCGVCAALDKQRAQAEKNKDTRRATMFEVEMRRHPKHFPEPA</sequence>
<dbReference type="GeneID" id="96270276"/>
<dbReference type="AlphaFoldDB" id="M3EIU6"/>
<reference evidence="3" key="1">
    <citation type="journal article" date="2013" name="Genome Announc.">
        <title>Draft Genome Sequence of Streptomyces bottropensis ATCC 25435, a Bottromycin-Producing Actinomycete.</title>
        <authorList>
            <person name="Zhang H."/>
            <person name="Zhou W."/>
            <person name="Zhuang Y."/>
            <person name="Liang X."/>
            <person name="Liu T."/>
        </authorList>
    </citation>
    <scope>NUCLEOTIDE SEQUENCE [LARGE SCALE GENOMIC DNA]</scope>
    <source>
        <strain evidence="3">ATCC 25435</strain>
    </source>
</reference>
<organism evidence="2 3">
    <name type="scientific">Streptomyces bottropensis ATCC 25435</name>
    <dbReference type="NCBI Taxonomy" id="1054862"/>
    <lineage>
        <taxon>Bacteria</taxon>
        <taxon>Bacillati</taxon>
        <taxon>Actinomycetota</taxon>
        <taxon>Actinomycetes</taxon>
        <taxon>Kitasatosporales</taxon>
        <taxon>Streptomycetaceae</taxon>
        <taxon>Streptomyces</taxon>
    </lineage>
</organism>
<evidence type="ECO:0000313" key="2">
    <source>
        <dbReference type="EMBL" id="EMF56231.1"/>
    </source>
</evidence>
<dbReference type="RefSeq" id="WP_005479555.1">
    <property type="nucleotide sequence ID" value="NZ_KB405067.1"/>
</dbReference>